<dbReference type="EMBL" id="JASGBP010000003">
    <property type="protein sequence ID" value="MDI9257276.1"/>
    <property type="molecule type" value="Genomic_DNA"/>
</dbReference>
<keyword evidence="3" id="KW-0472">Membrane</keyword>
<name>A0ABT6XQB4_9FLAO</name>
<protein>
    <recommendedName>
        <fullName evidence="6">Bacteriophage tail tape measure N-terminal domain-containing protein</fullName>
    </recommendedName>
</protein>
<dbReference type="RefSeq" id="WP_283238956.1">
    <property type="nucleotide sequence ID" value="NZ_JASGBP010000003.1"/>
</dbReference>
<keyword evidence="1" id="KW-0175">Coiled coil</keyword>
<keyword evidence="3" id="KW-0812">Transmembrane</keyword>
<evidence type="ECO:0000313" key="4">
    <source>
        <dbReference type="EMBL" id="MDI9257276.1"/>
    </source>
</evidence>
<evidence type="ECO:0000313" key="5">
    <source>
        <dbReference type="Proteomes" id="UP001230035"/>
    </source>
</evidence>
<feature type="coiled-coil region" evidence="1">
    <location>
        <begin position="98"/>
        <end position="150"/>
    </location>
</feature>
<evidence type="ECO:0000256" key="2">
    <source>
        <dbReference type="SAM" id="MobiDB-lite"/>
    </source>
</evidence>
<feature type="compositionally biased region" description="Basic and acidic residues" evidence="2">
    <location>
        <begin position="462"/>
        <end position="501"/>
    </location>
</feature>
<keyword evidence="5" id="KW-1185">Reference proteome</keyword>
<feature type="region of interest" description="Disordered" evidence="2">
    <location>
        <begin position="462"/>
        <end position="503"/>
    </location>
</feature>
<reference evidence="4 5" key="1">
    <citation type="submission" date="2023-05" db="EMBL/GenBank/DDBJ databases">
        <title>Flavobacterium sedimenti sp. nov., isolated from the sediment.</title>
        <authorList>
            <person name="Wu N."/>
        </authorList>
    </citation>
    <scope>NUCLEOTIDE SEQUENCE [LARGE SCALE GENOMIC DNA]</scope>
    <source>
        <strain evidence="4 5">YZ-48</strain>
    </source>
</reference>
<sequence>MANKVEILNLDINTSALLTKMGETRAEIERLQAAQKQLTASNQTTSNAYQKNAVELSRLQTSYNQQKAVVIQLSSANNSFAQTSLAIADAIAKENLSIAQARENNTQLLTLRNQLNLKTDEGKQKLAEINAKLDENNKFIKTNVSAYEQQKIGIGDYKNAITSALNESGIFSGKLAVLKDGLSTTSQLFGAVKNDVAGGALQIKNAATATDGLSTSQKAMAVATNIGTGAVRIFTAALAATGIGLIIIAIALLIGYFKTFDPLIDKIEQGMAAMGAAVRVVQQTLVAFLSSITSVGDAISKLGNFLLNPIDSLKKMGSEMANAAKEAAALKAAQQDLADQQSIQEVANAKAAQQYAELILQSKNRTLSEQERLKFLKQAEAIETANFNQRTALADKELANAVEATRIKGALNAQEIANLKKRGTAYAIELLNLGKITQDEVDLIKKAELAKIAIKDESTKRLEKNQNAQDKLEEDRKAKQEKAEQAAEDARQKREQARQKAIDASIQKSKDELDLFIQQQGFKKKSLEEELAFEKQVLDKKLAILKQEYDAKKITQTAYQAQALALTNEFAKKQADTTISEAQRELDIFKKNHQTKLNDDKFFSEQKLQNIIAENNAIQQKEAEFQLLRLQKGIINQQQYNDAIDLINENTRIKNEEAQKQRDAAKKEQQAIDLENQRILDEEKFTNEFDLQTERERIRYEAELAAAEKTGASKDLITKKHANIQQKIEEDKEKAKLQVYSDTFGAIAGLLGEATAAGKAAAIAQATINTYQGVTAILSAKSVLPEPAGGIAKIAQAGVVLATGLMNVGKIAATKVPSRASGGIIPTLRSGVIDNGANLSVPLRNGDDTLAYVKQGEMILNEEQQRKAGGSAFFRSIGVPSFASGGSVGGYTSFGALNGLKMSFDYDLLASKIAQANTALPNPVVSVVDISDTQNRVAIIEQMANF</sequence>
<evidence type="ECO:0000256" key="3">
    <source>
        <dbReference type="SAM" id="Phobius"/>
    </source>
</evidence>
<comment type="caution">
    <text evidence="4">The sequence shown here is derived from an EMBL/GenBank/DDBJ whole genome shotgun (WGS) entry which is preliminary data.</text>
</comment>
<accession>A0ABT6XQB4</accession>
<proteinExistence type="predicted"/>
<keyword evidence="3" id="KW-1133">Transmembrane helix</keyword>
<gene>
    <name evidence="4" type="ORF">QHT84_07595</name>
</gene>
<organism evidence="4 5">
    <name type="scientific">Flavobacterium sedimenticola</name>
    <dbReference type="NCBI Taxonomy" id="3043286"/>
    <lineage>
        <taxon>Bacteria</taxon>
        <taxon>Pseudomonadati</taxon>
        <taxon>Bacteroidota</taxon>
        <taxon>Flavobacteriia</taxon>
        <taxon>Flavobacteriales</taxon>
        <taxon>Flavobacteriaceae</taxon>
        <taxon>Flavobacterium</taxon>
    </lineage>
</organism>
<feature type="coiled-coil region" evidence="1">
    <location>
        <begin position="313"/>
        <end position="340"/>
    </location>
</feature>
<evidence type="ECO:0000256" key="1">
    <source>
        <dbReference type="SAM" id="Coils"/>
    </source>
</evidence>
<feature type="transmembrane region" description="Helical" evidence="3">
    <location>
        <begin position="233"/>
        <end position="257"/>
    </location>
</feature>
<evidence type="ECO:0008006" key="6">
    <source>
        <dbReference type="Google" id="ProtNLM"/>
    </source>
</evidence>
<dbReference type="Proteomes" id="UP001230035">
    <property type="component" value="Unassembled WGS sequence"/>
</dbReference>
<feature type="coiled-coil region" evidence="1">
    <location>
        <begin position="648"/>
        <end position="677"/>
    </location>
</feature>